<proteinExistence type="predicted"/>
<evidence type="ECO:0000256" key="1">
    <source>
        <dbReference type="SAM" id="MobiDB-lite"/>
    </source>
</evidence>
<dbReference type="SUPFAM" id="SSF55797">
    <property type="entry name" value="PR-1-like"/>
    <property type="match status" value="1"/>
</dbReference>
<organism evidence="2 3">
    <name type="scientific">Ditylenchus dipsaci</name>
    <dbReference type="NCBI Taxonomy" id="166011"/>
    <lineage>
        <taxon>Eukaryota</taxon>
        <taxon>Metazoa</taxon>
        <taxon>Ecdysozoa</taxon>
        <taxon>Nematoda</taxon>
        <taxon>Chromadorea</taxon>
        <taxon>Rhabditida</taxon>
        <taxon>Tylenchina</taxon>
        <taxon>Tylenchomorpha</taxon>
        <taxon>Sphaerularioidea</taxon>
        <taxon>Anguinidae</taxon>
        <taxon>Anguininae</taxon>
        <taxon>Ditylenchus</taxon>
    </lineage>
</organism>
<sequence length="168" mass="19674">MQQMALYMFNDYREQLAEGRITHPHQREKGARVMFLLTWSQTLAEEAAKAIESCHEPSSTIFKQPLAKEEDAAMFIESAIEHWKKRLRDFQWIGHRNRLCSQMVFKGKHQLAHCKFRSVQTLLMAYLKQHYLIQKVQHAPYPKTTSVHKPTPTLQMAPPSTITPQWSL</sequence>
<protein>
    <submittedName>
        <fullName evidence="3">Uncharacterized protein</fullName>
    </submittedName>
</protein>
<dbReference type="WBParaSite" id="jg4677">
    <property type="protein sequence ID" value="jg4677"/>
    <property type="gene ID" value="jg4677"/>
</dbReference>
<feature type="region of interest" description="Disordered" evidence="1">
    <location>
        <begin position="144"/>
        <end position="168"/>
    </location>
</feature>
<reference evidence="3" key="1">
    <citation type="submission" date="2022-11" db="UniProtKB">
        <authorList>
            <consortium name="WormBaseParasite"/>
        </authorList>
    </citation>
    <scope>IDENTIFICATION</scope>
</reference>
<dbReference type="Gene3D" id="3.40.33.10">
    <property type="entry name" value="CAP"/>
    <property type="match status" value="1"/>
</dbReference>
<accession>A0A915ECF3</accession>
<evidence type="ECO:0000313" key="2">
    <source>
        <dbReference type="Proteomes" id="UP000887574"/>
    </source>
</evidence>
<name>A0A915ECF3_9BILA</name>
<dbReference type="InterPro" id="IPR035940">
    <property type="entry name" value="CAP_sf"/>
</dbReference>
<dbReference type="Proteomes" id="UP000887574">
    <property type="component" value="Unplaced"/>
</dbReference>
<evidence type="ECO:0000313" key="3">
    <source>
        <dbReference type="WBParaSite" id="jg4677"/>
    </source>
</evidence>
<keyword evidence="2" id="KW-1185">Reference proteome</keyword>
<dbReference type="AlphaFoldDB" id="A0A915ECF3"/>